<keyword evidence="3" id="KW-0238">DNA-binding</keyword>
<dbReference type="Gene3D" id="2.170.150.80">
    <property type="entry name" value="NAC domain"/>
    <property type="match status" value="1"/>
</dbReference>
<dbReference type="Proteomes" id="UP000087171">
    <property type="component" value="Chromosome Ca7"/>
</dbReference>
<feature type="region of interest" description="Disordered" evidence="6">
    <location>
        <begin position="191"/>
        <end position="210"/>
    </location>
</feature>
<dbReference type="GO" id="GO:0003677">
    <property type="term" value="F:DNA binding"/>
    <property type="evidence" value="ECO:0007669"/>
    <property type="project" value="UniProtKB-KW"/>
</dbReference>
<evidence type="ECO:0000256" key="2">
    <source>
        <dbReference type="ARBA" id="ARBA00023015"/>
    </source>
</evidence>
<gene>
    <name evidence="9" type="primary">NAC58</name>
</gene>
<keyword evidence="2" id="KW-0805">Transcription regulation</keyword>
<organism evidence="8 9">
    <name type="scientific">Cicer arietinum</name>
    <name type="common">Chickpea</name>
    <name type="synonym">Garbanzo</name>
    <dbReference type="NCBI Taxonomy" id="3827"/>
    <lineage>
        <taxon>Eukaryota</taxon>
        <taxon>Viridiplantae</taxon>
        <taxon>Streptophyta</taxon>
        <taxon>Embryophyta</taxon>
        <taxon>Tracheophyta</taxon>
        <taxon>Spermatophyta</taxon>
        <taxon>Magnoliopsida</taxon>
        <taxon>eudicotyledons</taxon>
        <taxon>Gunneridae</taxon>
        <taxon>Pentapetalae</taxon>
        <taxon>rosids</taxon>
        <taxon>fabids</taxon>
        <taxon>Fabales</taxon>
        <taxon>Fabaceae</taxon>
        <taxon>Papilionoideae</taxon>
        <taxon>50 kb inversion clade</taxon>
        <taxon>NPAAA clade</taxon>
        <taxon>Hologalegina</taxon>
        <taxon>IRL clade</taxon>
        <taxon>Cicereae</taxon>
        <taxon>Cicer</taxon>
    </lineage>
</organism>
<evidence type="ECO:0000259" key="7">
    <source>
        <dbReference type="PROSITE" id="PS51005"/>
    </source>
</evidence>
<dbReference type="PROSITE" id="PS51005">
    <property type="entry name" value="NAC"/>
    <property type="match status" value="1"/>
</dbReference>
<dbReference type="InterPro" id="IPR003441">
    <property type="entry name" value="NAC-dom"/>
</dbReference>
<dbReference type="FunFam" id="2.170.150.80:FF:000002">
    <property type="entry name" value="Nac domain-containing protein 86"/>
    <property type="match status" value="1"/>
</dbReference>
<evidence type="ECO:0000256" key="6">
    <source>
        <dbReference type="SAM" id="MobiDB-lite"/>
    </source>
</evidence>
<dbReference type="OrthoDB" id="1931139at2759"/>
<feature type="domain" description="NAC" evidence="7">
    <location>
        <begin position="6"/>
        <end position="159"/>
    </location>
</feature>
<proteinExistence type="predicted"/>
<evidence type="ECO:0000313" key="9">
    <source>
        <dbReference type="RefSeq" id="XP_004509014.1"/>
    </source>
</evidence>
<evidence type="ECO:0000256" key="1">
    <source>
        <dbReference type="ARBA" id="ARBA00004123"/>
    </source>
</evidence>
<comment type="subcellular location">
    <subcellularLocation>
        <location evidence="1">Nucleus</location>
    </subcellularLocation>
</comment>
<dbReference type="RefSeq" id="XP_004509014.1">
    <property type="nucleotide sequence ID" value="XM_004508957.3"/>
</dbReference>
<evidence type="ECO:0000256" key="5">
    <source>
        <dbReference type="ARBA" id="ARBA00023242"/>
    </source>
</evidence>
<evidence type="ECO:0000313" key="8">
    <source>
        <dbReference type="Proteomes" id="UP000087171"/>
    </source>
</evidence>
<evidence type="ECO:0000256" key="3">
    <source>
        <dbReference type="ARBA" id="ARBA00023125"/>
    </source>
</evidence>
<dbReference type="SUPFAM" id="SSF101941">
    <property type="entry name" value="NAC domain"/>
    <property type="match status" value="1"/>
</dbReference>
<dbReference type="PANTHER" id="PTHR31744">
    <property type="entry name" value="PROTEIN CUP-SHAPED COTYLEDON 2-RELATED"/>
    <property type="match status" value="1"/>
</dbReference>
<dbReference type="GO" id="GO:0005634">
    <property type="term" value="C:nucleus"/>
    <property type="evidence" value="ECO:0007669"/>
    <property type="project" value="UniProtKB-SubCell"/>
</dbReference>
<sequence>MGEALLPPGFRFHPTDEELVGYYLKRKVEGLEIELQVIPVINFYKFDPWELPEKSFLPKGDSEWFFYCPRDRKHPNGSRTNRATKAGYWKVTGKERKVVSQCTSSTITGSRKTLVFYLGRAPLGDRTNWIMHEYRLTDDLVQHSSFLKGGLALCRVIKKNEKSKRAATSLVNRNEISMRFSSEPFCKSGDVSSQASHLNNESGYSSPVTSPQNVAPIAEFNHVSKETNPSNFWISSDMILDSSKEFTQVKDVVSQYFPRCDSPRQSEHTTISPSLSYSNFNSEIEFVYNPSQIGYMSPYSNQVNLMDNYGNWNVPYEGYDKLNLVSYQEPF</sequence>
<accession>A0A1S2YS17</accession>
<keyword evidence="5" id="KW-0539">Nucleus</keyword>
<evidence type="ECO:0000256" key="4">
    <source>
        <dbReference type="ARBA" id="ARBA00023163"/>
    </source>
</evidence>
<reference evidence="8" key="1">
    <citation type="journal article" date="2013" name="Nat. Biotechnol.">
        <title>Draft genome sequence of chickpea (Cicer arietinum) provides a resource for trait improvement.</title>
        <authorList>
            <person name="Varshney R.K."/>
            <person name="Song C."/>
            <person name="Saxena R.K."/>
            <person name="Azam S."/>
            <person name="Yu S."/>
            <person name="Sharpe A.G."/>
            <person name="Cannon S."/>
            <person name="Baek J."/>
            <person name="Rosen B.D."/>
            <person name="Tar'an B."/>
            <person name="Millan T."/>
            <person name="Zhang X."/>
            <person name="Ramsay L.D."/>
            <person name="Iwata A."/>
            <person name="Wang Y."/>
            <person name="Nelson W."/>
            <person name="Farmer A.D."/>
            <person name="Gaur P.M."/>
            <person name="Soderlund C."/>
            <person name="Penmetsa R.V."/>
            <person name="Xu C."/>
            <person name="Bharti A.K."/>
            <person name="He W."/>
            <person name="Winter P."/>
            <person name="Zhao S."/>
            <person name="Hane J.K."/>
            <person name="Carrasquilla-Garcia N."/>
            <person name="Condie J.A."/>
            <person name="Upadhyaya H.D."/>
            <person name="Luo M.C."/>
            <person name="Thudi M."/>
            <person name="Gowda C.L."/>
            <person name="Singh N.P."/>
            <person name="Lichtenzveig J."/>
            <person name="Gali K.K."/>
            <person name="Rubio J."/>
            <person name="Nadarajan N."/>
            <person name="Dolezel J."/>
            <person name="Bansal K.C."/>
            <person name="Xu X."/>
            <person name="Edwards D."/>
            <person name="Zhang G."/>
            <person name="Kahl G."/>
            <person name="Gil J."/>
            <person name="Singh K.B."/>
            <person name="Datta S.K."/>
            <person name="Jackson S.A."/>
            <person name="Wang J."/>
            <person name="Cook D.R."/>
        </authorList>
    </citation>
    <scope>NUCLEOTIDE SEQUENCE [LARGE SCALE GENOMIC DNA]</scope>
    <source>
        <strain evidence="8">cv. CDC Frontier</strain>
    </source>
</reference>
<dbReference type="GO" id="GO:0006355">
    <property type="term" value="P:regulation of DNA-templated transcription"/>
    <property type="evidence" value="ECO:0007669"/>
    <property type="project" value="InterPro"/>
</dbReference>
<dbReference type="AlphaFoldDB" id="A0A1S2YS17"/>
<protein>
    <submittedName>
        <fullName evidence="9">NAC domain-containing protein 71</fullName>
    </submittedName>
</protein>
<dbReference type="Pfam" id="PF02365">
    <property type="entry name" value="NAM"/>
    <property type="match status" value="1"/>
</dbReference>
<reference evidence="9" key="2">
    <citation type="submission" date="2025-08" db="UniProtKB">
        <authorList>
            <consortium name="RefSeq"/>
        </authorList>
    </citation>
    <scope>IDENTIFICATION</scope>
    <source>
        <tissue evidence="9">Etiolated seedlings</tissue>
    </source>
</reference>
<dbReference type="InterPro" id="IPR036093">
    <property type="entry name" value="NAC_dom_sf"/>
</dbReference>
<dbReference type="KEGG" id="cam:101514305"/>
<dbReference type="STRING" id="3827.A0A1S2YS17"/>
<dbReference type="eggNOG" id="ENOG502QPKD">
    <property type="taxonomic scope" value="Eukaryota"/>
</dbReference>
<keyword evidence="4" id="KW-0804">Transcription</keyword>
<dbReference type="PaxDb" id="3827-XP_004509014.1"/>
<keyword evidence="8" id="KW-1185">Reference proteome</keyword>
<name>A0A1S2YS17_CICAR</name>
<dbReference type="PANTHER" id="PTHR31744:SF208">
    <property type="entry name" value="(WILD MALAYSIAN BANANA) HYPOTHETICAL PROTEIN"/>
    <property type="match status" value="1"/>
</dbReference>
<dbReference type="GeneID" id="101514305"/>